<dbReference type="PROSITE" id="PS00198">
    <property type="entry name" value="4FE4S_FER_1"/>
    <property type="match status" value="1"/>
</dbReference>
<dbReference type="GO" id="GO:0008901">
    <property type="term" value="F:ferredoxin hydrogenase activity"/>
    <property type="evidence" value="ECO:0007669"/>
    <property type="project" value="InterPro"/>
</dbReference>
<dbReference type="PROSITE" id="PS51379">
    <property type="entry name" value="4FE4S_FER_2"/>
    <property type="match status" value="2"/>
</dbReference>
<dbReference type="InterPro" id="IPR004108">
    <property type="entry name" value="Fe_hydrogenase_lsu_C"/>
</dbReference>
<dbReference type="SMART" id="SM00902">
    <property type="entry name" value="Fe_hyd_SSU"/>
    <property type="match status" value="1"/>
</dbReference>
<keyword evidence="1" id="KW-0479">Metal-binding</keyword>
<evidence type="ECO:0000259" key="4">
    <source>
        <dbReference type="PROSITE" id="PS51379"/>
    </source>
</evidence>
<feature type="domain" description="4Fe-4S ferredoxin-type" evidence="4">
    <location>
        <begin position="49"/>
        <end position="78"/>
    </location>
</feature>
<evidence type="ECO:0000313" key="6">
    <source>
        <dbReference type="Proteomes" id="UP001164733"/>
    </source>
</evidence>
<feature type="domain" description="4Fe-4S ferredoxin-type" evidence="4">
    <location>
        <begin position="18"/>
        <end position="47"/>
    </location>
</feature>
<dbReference type="InterPro" id="IPR017896">
    <property type="entry name" value="4Fe4S_Fe-S-bd"/>
</dbReference>
<dbReference type="Pfam" id="PF02906">
    <property type="entry name" value="Fe_hyd_lg_C"/>
    <property type="match status" value="1"/>
</dbReference>
<accession>A0AA47EI38</accession>
<dbReference type="EMBL" id="CP086239">
    <property type="protein sequence ID" value="WAG59073.1"/>
    <property type="molecule type" value="Genomic_DNA"/>
</dbReference>
<dbReference type="NCBIfam" id="TIGR02512">
    <property type="entry name" value="FeFe_hydrog_A"/>
    <property type="match status" value="1"/>
</dbReference>
<dbReference type="Pfam" id="PF02256">
    <property type="entry name" value="Fe_hyd_SSU"/>
    <property type="match status" value="1"/>
</dbReference>
<dbReference type="InterPro" id="IPR013352">
    <property type="entry name" value="Fe_hydrogenase_subset"/>
</dbReference>
<keyword evidence="2" id="KW-0408">Iron</keyword>
<gene>
    <name evidence="5" type="ORF">LL038_15675</name>
</gene>
<protein>
    <submittedName>
        <fullName evidence="5">[FeFe] hydrogenase, group A</fullName>
    </submittedName>
</protein>
<keyword evidence="3" id="KW-0411">Iron-sulfur</keyword>
<proteinExistence type="predicted"/>
<reference evidence="5" key="1">
    <citation type="submission" date="2021-11" db="EMBL/GenBank/DDBJ databases">
        <title>Clostridia strains as spoilage organisms.</title>
        <authorList>
            <person name="Wambui J."/>
            <person name="Stevens M.J.A."/>
            <person name="Stephan R."/>
        </authorList>
    </citation>
    <scope>NUCLEOTIDE SEQUENCE</scope>
    <source>
        <strain evidence="5">CF009</strain>
    </source>
</reference>
<dbReference type="InterPro" id="IPR050340">
    <property type="entry name" value="Cytosolic_Fe-S_CAF"/>
</dbReference>
<evidence type="ECO:0000313" key="5">
    <source>
        <dbReference type="EMBL" id="WAG59073.1"/>
    </source>
</evidence>
<name>A0AA47EI38_9CLOT</name>
<dbReference type="AlphaFoldDB" id="A0AA47EI38"/>
<evidence type="ECO:0000256" key="1">
    <source>
        <dbReference type="ARBA" id="ARBA00022723"/>
    </source>
</evidence>
<dbReference type="GO" id="GO:0051536">
    <property type="term" value="F:iron-sulfur cluster binding"/>
    <property type="evidence" value="ECO:0007669"/>
    <property type="project" value="UniProtKB-KW"/>
</dbReference>
<evidence type="ECO:0000256" key="3">
    <source>
        <dbReference type="ARBA" id="ARBA00023014"/>
    </source>
</evidence>
<dbReference type="Proteomes" id="UP001164733">
    <property type="component" value="Chromosome"/>
</dbReference>
<evidence type="ECO:0000256" key="2">
    <source>
        <dbReference type="ARBA" id="ARBA00023004"/>
    </source>
</evidence>
<dbReference type="PANTHER" id="PTHR11615">
    <property type="entry name" value="NITRATE, FORMATE, IRON DEHYDROGENASE"/>
    <property type="match status" value="1"/>
</dbReference>
<dbReference type="InterPro" id="IPR017900">
    <property type="entry name" value="4Fe4S_Fe_S_CS"/>
</dbReference>
<organism evidence="5 6">
    <name type="scientific">Clostridium estertheticum</name>
    <dbReference type="NCBI Taxonomy" id="238834"/>
    <lineage>
        <taxon>Bacteria</taxon>
        <taxon>Bacillati</taxon>
        <taxon>Bacillota</taxon>
        <taxon>Clostridia</taxon>
        <taxon>Eubacteriales</taxon>
        <taxon>Clostridiaceae</taxon>
        <taxon>Clostridium</taxon>
    </lineage>
</organism>
<sequence>MSKHEFPNNRIPIEKDNPSITRDEEKCIVCGQCRRVCREDIAVGKMYDLAKTGDCAICINCGQCANICPVNSITEVYDYDKVKKAIANPEKIVIFSTSPSVRVSLGEEFGMAAGCYVEDKMVAALRALGADYVLDTTFAADLTITEEASELVRRITQKDKPTPQFTSCCPAWVKFVETFYPEFIPNLSTVKSPIGMQGPTIKTYFANKMGIDPKKIVNVAVTPCTAKKFEIKRDEMNASAEYNNSEEMRDMDYVITTRELAKWIKEADIKFTALTPSEYDNLLGRGTGAGIIFGNTGGVMEAAIRTAYFYVTGKTPPDNLLNLSPVRGMDGMREASVPIGDIMVKVAVVHGTANAKELIEKLQSRELSYDFIEVMTCRGGCIGGGGQPKVAMPITDEVRKNRIAGLYLKDEQLSIRSSYENPDIIAVYKDFYGEPLSELAEKILHTVYDTKASMLMKGLEEI</sequence>
<dbReference type="InterPro" id="IPR003149">
    <property type="entry name" value="Fe_hydrogenase_ssu"/>
</dbReference>
<dbReference type="GO" id="GO:0005506">
    <property type="term" value="F:iron ion binding"/>
    <property type="evidence" value="ECO:0007669"/>
    <property type="project" value="InterPro"/>
</dbReference>
<dbReference type="RefSeq" id="WP_216123339.1">
    <property type="nucleotide sequence ID" value="NZ_CP086239.1"/>
</dbReference>